<proteinExistence type="predicted"/>
<dbReference type="EMBL" id="CAJVCH010529414">
    <property type="protein sequence ID" value="CAG7823414.1"/>
    <property type="molecule type" value="Genomic_DNA"/>
</dbReference>
<keyword evidence="3" id="KW-1185">Reference proteome</keyword>
<protein>
    <submittedName>
        <fullName evidence="2">Uncharacterized protein</fullName>
    </submittedName>
</protein>
<evidence type="ECO:0000313" key="2">
    <source>
        <dbReference type="EMBL" id="CAG7823414.1"/>
    </source>
</evidence>
<dbReference type="AlphaFoldDB" id="A0A8J2LIB9"/>
<feature type="chain" id="PRO_5035327346" evidence="1">
    <location>
        <begin position="22"/>
        <end position="213"/>
    </location>
</feature>
<name>A0A8J2LIB9_9HEXA</name>
<keyword evidence="1" id="KW-0732">Signal</keyword>
<gene>
    <name evidence="2" type="ORF">AFUS01_LOCUS33632</name>
</gene>
<evidence type="ECO:0000313" key="3">
    <source>
        <dbReference type="Proteomes" id="UP000708208"/>
    </source>
</evidence>
<dbReference type="Proteomes" id="UP000708208">
    <property type="component" value="Unassembled WGS sequence"/>
</dbReference>
<organism evidence="2 3">
    <name type="scientific">Allacma fusca</name>
    <dbReference type="NCBI Taxonomy" id="39272"/>
    <lineage>
        <taxon>Eukaryota</taxon>
        <taxon>Metazoa</taxon>
        <taxon>Ecdysozoa</taxon>
        <taxon>Arthropoda</taxon>
        <taxon>Hexapoda</taxon>
        <taxon>Collembola</taxon>
        <taxon>Symphypleona</taxon>
        <taxon>Sminthuridae</taxon>
        <taxon>Allacma</taxon>
    </lineage>
</organism>
<reference evidence="2" key="1">
    <citation type="submission" date="2021-06" db="EMBL/GenBank/DDBJ databases">
        <authorList>
            <person name="Hodson N. C."/>
            <person name="Mongue J. A."/>
            <person name="Jaron S. K."/>
        </authorList>
    </citation>
    <scope>NUCLEOTIDE SEQUENCE</scope>
</reference>
<feature type="signal peptide" evidence="1">
    <location>
        <begin position="1"/>
        <end position="21"/>
    </location>
</feature>
<accession>A0A8J2LIB9</accession>
<comment type="caution">
    <text evidence="2">The sequence shown here is derived from an EMBL/GenBank/DDBJ whole genome shotgun (WGS) entry which is preliminary data.</text>
</comment>
<evidence type="ECO:0000256" key="1">
    <source>
        <dbReference type="SAM" id="SignalP"/>
    </source>
</evidence>
<sequence>MNTVFILFWAAFSQAFRAVTGKENQEYSRTQFLENFELLRMSTIWLNELEETYKIAFPKQFGLMRHRNLSTVPNHNSALDEDRTCQNVSFRSVKQNIRLFHNYGYDYVLNAAIFEMVENPRARLFELEDHSGDFEDYHFSRTEREGFCSELRHLKRRVKSVFPFGTCVRLFEEWDCRGCYSHIRIQRNCNDISRNDQELDGPDIQWGKLYGGI</sequence>